<feature type="domain" description="Flagellar M-ring C-terminal" evidence="15">
    <location>
        <begin position="283"/>
        <end position="426"/>
    </location>
</feature>
<keyword evidence="16" id="KW-0966">Cell projection</keyword>
<gene>
    <name evidence="16" type="primary">fliF</name>
    <name evidence="16" type="ORF">M3P05_06250</name>
</gene>
<keyword evidence="7 13" id="KW-0812">Transmembrane</keyword>
<name>A0ABT0PE65_9GAMM</name>
<evidence type="ECO:0000256" key="1">
    <source>
        <dbReference type="ARBA" id="ARBA00003820"/>
    </source>
</evidence>
<dbReference type="InterPro" id="IPR045851">
    <property type="entry name" value="AMP-bd_C_sf"/>
</dbReference>
<accession>A0ABT0PE65</accession>
<feature type="transmembrane region" description="Helical" evidence="13">
    <location>
        <begin position="51"/>
        <end position="71"/>
    </location>
</feature>
<comment type="subcellular location">
    <subcellularLocation>
        <location evidence="2 12">Bacterial flagellum basal body</location>
    </subcellularLocation>
    <subcellularLocation>
        <location evidence="3">Cell membrane</location>
        <topology evidence="3">Multi-pass membrane protein</topology>
    </subcellularLocation>
</comment>
<comment type="function">
    <text evidence="1 12">The M ring may be actively involved in energy transduction.</text>
</comment>
<dbReference type="InterPro" id="IPR000067">
    <property type="entry name" value="FlgMring_FliF"/>
</dbReference>
<dbReference type="Pfam" id="PF01514">
    <property type="entry name" value="YscJ_FliF"/>
    <property type="match status" value="1"/>
</dbReference>
<feature type="transmembrane region" description="Helical" evidence="13">
    <location>
        <begin position="449"/>
        <end position="471"/>
    </location>
</feature>
<evidence type="ECO:0000259" key="15">
    <source>
        <dbReference type="Pfam" id="PF08345"/>
    </source>
</evidence>
<evidence type="ECO:0000313" key="16">
    <source>
        <dbReference type="EMBL" id="MCL6269541.1"/>
    </source>
</evidence>
<evidence type="ECO:0000256" key="10">
    <source>
        <dbReference type="ARBA" id="ARBA00023143"/>
    </source>
</evidence>
<evidence type="ECO:0000313" key="17">
    <source>
        <dbReference type="Proteomes" id="UP001203338"/>
    </source>
</evidence>
<comment type="similarity">
    <text evidence="4 12">Belongs to the FliF family.</text>
</comment>
<evidence type="ECO:0000256" key="11">
    <source>
        <dbReference type="ARBA" id="ARBA00025936"/>
    </source>
</evidence>
<keyword evidence="6" id="KW-1003">Cell membrane</keyword>
<dbReference type="Pfam" id="PF08345">
    <property type="entry name" value="YscJ_FliF_C"/>
    <property type="match status" value="1"/>
</dbReference>
<dbReference type="PANTHER" id="PTHR30046">
    <property type="entry name" value="FLAGELLAR M-RING PROTEIN"/>
    <property type="match status" value="1"/>
</dbReference>
<keyword evidence="10 12" id="KW-0975">Bacterial flagellum</keyword>
<protein>
    <recommendedName>
        <fullName evidence="5 12">Flagellar M-ring protein</fullName>
    </recommendedName>
</protein>
<dbReference type="InterPro" id="IPR013556">
    <property type="entry name" value="Flag_M-ring_C"/>
</dbReference>
<keyword evidence="16" id="KW-0282">Flagellum</keyword>
<dbReference type="PRINTS" id="PR01009">
    <property type="entry name" value="FLGMRINGFLIF"/>
</dbReference>
<evidence type="ECO:0000256" key="12">
    <source>
        <dbReference type="PIRNR" id="PIRNR004862"/>
    </source>
</evidence>
<dbReference type="PANTHER" id="PTHR30046:SF0">
    <property type="entry name" value="FLAGELLAR M-RING PROTEIN"/>
    <property type="match status" value="1"/>
</dbReference>
<comment type="caution">
    <text evidence="16">The sequence shown here is derived from an EMBL/GenBank/DDBJ whole genome shotgun (WGS) entry which is preliminary data.</text>
</comment>
<evidence type="ECO:0000256" key="4">
    <source>
        <dbReference type="ARBA" id="ARBA00007971"/>
    </source>
</evidence>
<evidence type="ECO:0000256" key="3">
    <source>
        <dbReference type="ARBA" id="ARBA00004651"/>
    </source>
</evidence>
<dbReference type="EMBL" id="JAMFLX010000006">
    <property type="protein sequence ID" value="MCL6269541.1"/>
    <property type="molecule type" value="Genomic_DNA"/>
</dbReference>
<reference evidence="16 17" key="1">
    <citation type="submission" date="2022-05" db="EMBL/GenBank/DDBJ databases">
        <authorList>
            <person name="Park J.-S."/>
        </authorList>
    </citation>
    <scope>NUCLEOTIDE SEQUENCE [LARGE SCALE GENOMIC DNA]</scope>
    <source>
        <strain evidence="16 17">2012CJ34-2</strain>
    </source>
</reference>
<sequence>MASPLSVWQSRLAGWWRRITGSVARTARRSDTPDNQTRTGRPGAYQRKGQFLLWGLGLLFFALVFSTWLWWRDRDYQALYGRNESFDTAAVMECLQRENISYRLHPDSGQVLVHAGDIAAARMALATSGIVVPVRGQSAQPEKGSTLGTSHFMERTRQLKNLEDELSLSIQGIDAVRFARVHLAVPEQSTFLRDTPGARASVSLDIYQGQSLSRAQIKGIMELVAGSVAGMESTAVAVVDQSGKLLSAEVSDLSPAVSTTSQQLAVRSQVEQHLENQVGKLVEAITGPGNYRVDVAIELDFSNQESAWEDYGPDGGILRSESVSGAPVNQTSDVATATGSASIATSTEGPQVRNYEVNRSVNRIVRSPGRLLRISVAVLLNYRSGNSGEPVSWGDDEIIRVKSLVERAVGYKEERADQVTVSSMLFYQPAPAVEFSMMADVRDEMLKPIFQIVAAIMALLLLFIITLLMSLRKRKRALLQAEDRAVRDKAMLAEERTTIPEEVVPEAVSDVQLEARKRQLVQYARDNPDRVAMVLKKWMSGDDER</sequence>
<organism evidence="16 17">
    <name type="scientific">Parendozoicomonas callyspongiae</name>
    <dbReference type="NCBI Taxonomy" id="2942213"/>
    <lineage>
        <taxon>Bacteria</taxon>
        <taxon>Pseudomonadati</taxon>
        <taxon>Pseudomonadota</taxon>
        <taxon>Gammaproteobacteria</taxon>
        <taxon>Oceanospirillales</taxon>
        <taxon>Endozoicomonadaceae</taxon>
        <taxon>Parendozoicomonas</taxon>
    </lineage>
</organism>
<comment type="subunit">
    <text evidence="11">The basal body constitutes a major portion of the flagellar organelle and consists of four rings (L,P,S, and M) mounted on a central rod. The M ring is integral to the inner membrane of the cell and may be connected to the flagellar rod via the S ring. The S (supramembrane ring) lies just distal to the M ring. The L and P rings lie in the outer membrane and the periplasmic space, respectively.</text>
</comment>
<dbReference type="PIRSF" id="PIRSF004862">
    <property type="entry name" value="FliF"/>
    <property type="match status" value="1"/>
</dbReference>
<dbReference type="Gene3D" id="3.30.300.30">
    <property type="match status" value="1"/>
</dbReference>
<evidence type="ECO:0000256" key="2">
    <source>
        <dbReference type="ARBA" id="ARBA00004117"/>
    </source>
</evidence>
<keyword evidence="8 13" id="KW-1133">Transmembrane helix</keyword>
<keyword evidence="9 13" id="KW-0472">Membrane</keyword>
<evidence type="ECO:0000256" key="5">
    <source>
        <dbReference type="ARBA" id="ARBA00017949"/>
    </source>
</evidence>
<proteinExistence type="inferred from homology"/>
<keyword evidence="16" id="KW-0969">Cilium</keyword>
<evidence type="ECO:0000256" key="13">
    <source>
        <dbReference type="SAM" id="Phobius"/>
    </source>
</evidence>
<dbReference type="RefSeq" id="WP_249698580.1">
    <property type="nucleotide sequence ID" value="NZ_JAMFLX010000006.1"/>
</dbReference>
<feature type="domain" description="Flagellar M-ring N-terminal" evidence="14">
    <location>
        <begin position="74"/>
        <end position="247"/>
    </location>
</feature>
<keyword evidence="17" id="KW-1185">Reference proteome</keyword>
<evidence type="ECO:0000256" key="9">
    <source>
        <dbReference type="ARBA" id="ARBA00023136"/>
    </source>
</evidence>
<evidence type="ECO:0000256" key="8">
    <source>
        <dbReference type="ARBA" id="ARBA00022989"/>
    </source>
</evidence>
<dbReference type="NCBIfam" id="TIGR00206">
    <property type="entry name" value="fliF"/>
    <property type="match status" value="1"/>
</dbReference>
<dbReference type="Proteomes" id="UP001203338">
    <property type="component" value="Unassembled WGS sequence"/>
</dbReference>
<dbReference type="InterPro" id="IPR043427">
    <property type="entry name" value="YscJ/FliF"/>
</dbReference>
<dbReference type="InterPro" id="IPR006182">
    <property type="entry name" value="FliF_N_dom"/>
</dbReference>
<evidence type="ECO:0000256" key="6">
    <source>
        <dbReference type="ARBA" id="ARBA00022475"/>
    </source>
</evidence>
<evidence type="ECO:0000256" key="7">
    <source>
        <dbReference type="ARBA" id="ARBA00022692"/>
    </source>
</evidence>
<evidence type="ECO:0000259" key="14">
    <source>
        <dbReference type="Pfam" id="PF01514"/>
    </source>
</evidence>